<sequence length="310" mass="34858">MKRLSGLFSSPKISFQIISDLHLSHDFQYLTFHIPVTAPYLILAGNIGRLIDYEAYLSFLIRRSQLYERVFLVLGSLEFHGIDIPAGLELGRKMEAEDRLKGKLVLLDRRRFDIPDTSISLLGCTLWSRIPSSAESAVRKKIPEFDKEQGIKDWSVAKHNAVHQIDLKWLKGEVDANRRFAGSFTSTPDSNAFGGLTDSYTSSPSSSGNRTLIVITSFAPELRDALQPWQIDSPWSSAYGTELLRGWDWSGVKLWVCGSTGRTGEFKKYGVKVVSNQRGMVGEEVKGLLRDGLTEKERRGLFDVTRIVKV</sequence>
<dbReference type="EMBL" id="ML994653">
    <property type="protein sequence ID" value="KAF2181354.1"/>
    <property type="molecule type" value="Genomic_DNA"/>
</dbReference>
<evidence type="ECO:0008006" key="3">
    <source>
        <dbReference type="Google" id="ProtNLM"/>
    </source>
</evidence>
<evidence type="ECO:0000313" key="2">
    <source>
        <dbReference type="Proteomes" id="UP000800200"/>
    </source>
</evidence>
<dbReference type="PANTHER" id="PTHR37844:SF2">
    <property type="entry name" value="SER_THR PROTEIN PHOSPHATASE SUPERFAMILY (AFU_ORTHOLOGUE AFUA_1G14840)"/>
    <property type="match status" value="1"/>
</dbReference>
<name>A0A6A6DP44_9PEZI</name>
<dbReference type="OrthoDB" id="550558at2759"/>
<protein>
    <recommendedName>
        <fullName evidence="3">Calcineurin-like phosphoesterase domain-containing protein</fullName>
    </recommendedName>
</protein>
<dbReference type="Proteomes" id="UP000800200">
    <property type="component" value="Unassembled WGS sequence"/>
</dbReference>
<dbReference type="PANTHER" id="PTHR37844">
    <property type="entry name" value="SER/THR PROTEIN PHOSPHATASE SUPERFAMILY (AFU_ORTHOLOGUE AFUA_1G14840)"/>
    <property type="match status" value="1"/>
</dbReference>
<gene>
    <name evidence="1" type="ORF">K469DRAFT_262313</name>
</gene>
<accession>A0A6A6DP44</accession>
<keyword evidence="2" id="KW-1185">Reference proteome</keyword>
<organism evidence="1 2">
    <name type="scientific">Zopfia rhizophila CBS 207.26</name>
    <dbReference type="NCBI Taxonomy" id="1314779"/>
    <lineage>
        <taxon>Eukaryota</taxon>
        <taxon>Fungi</taxon>
        <taxon>Dikarya</taxon>
        <taxon>Ascomycota</taxon>
        <taxon>Pezizomycotina</taxon>
        <taxon>Dothideomycetes</taxon>
        <taxon>Dothideomycetes incertae sedis</taxon>
        <taxon>Zopfiaceae</taxon>
        <taxon>Zopfia</taxon>
    </lineage>
</organism>
<reference evidence="1" key="1">
    <citation type="journal article" date="2020" name="Stud. Mycol.">
        <title>101 Dothideomycetes genomes: a test case for predicting lifestyles and emergence of pathogens.</title>
        <authorList>
            <person name="Haridas S."/>
            <person name="Albert R."/>
            <person name="Binder M."/>
            <person name="Bloem J."/>
            <person name="Labutti K."/>
            <person name="Salamov A."/>
            <person name="Andreopoulos B."/>
            <person name="Baker S."/>
            <person name="Barry K."/>
            <person name="Bills G."/>
            <person name="Bluhm B."/>
            <person name="Cannon C."/>
            <person name="Castanera R."/>
            <person name="Culley D."/>
            <person name="Daum C."/>
            <person name="Ezra D."/>
            <person name="Gonzalez J."/>
            <person name="Henrissat B."/>
            <person name="Kuo A."/>
            <person name="Liang C."/>
            <person name="Lipzen A."/>
            <person name="Lutzoni F."/>
            <person name="Magnuson J."/>
            <person name="Mondo S."/>
            <person name="Nolan M."/>
            <person name="Ohm R."/>
            <person name="Pangilinan J."/>
            <person name="Park H.-J."/>
            <person name="Ramirez L."/>
            <person name="Alfaro M."/>
            <person name="Sun H."/>
            <person name="Tritt A."/>
            <person name="Yoshinaga Y."/>
            <person name="Zwiers L.-H."/>
            <person name="Turgeon B."/>
            <person name="Goodwin S."/>
            <person name="Spatafora J."/>
            <person name="Crous P."/>
            <person name="Grigoriev I."/>
        </authorList>
    </citation>
    <scope>NUCLEOTIDE SEQUENCE</scope>
    <source>
        <strain evidence="1">CBS 207.26</strain>
    </source>
</reference>
<proteinExistence type="predicted"/>
<evidence type="ECO:0000313" key="1">
    <source>
        <dbReference type="EMBL" id="KAF2181354.1"/>
    </source>
</evidence>
<dbReference type="AlphaFoldDB" id="A0A6A6DP44"/>